<proteinExistence type="predicted"/>
<dbReference type="GO" id="GO:0030473">
    <property type="term" value="P:nuclear migration along microtubule"/>
    <property type="evidence" value="ECO:0007669"/>
    <property type="project" value="TreeGrafter"/>
</dbReference>
<dbReference type="EMBL" id="KQ474080">
    <property type="protein sequence ID" value="KPV74480.1"/>
    <property type="molecule type" value="Genomic_DNA"/>
</dbReference>
<dbReference type="PANTHER" id="PTHR37271">
    <property type="entry name" value="KARYOGAMY PROTEIN KAR9"/>
    <property type="match status" value="1"/>
</dbReference>
<dbReference type="STRING" id="578459.A0A194S1R8"/>
<accession>A0A194S1R8</accession>
<dbReference type="Proteomes" id="UP000053890">
    <property type="component" value="Unassembled WGS sequence"/>
</dbReference>
<gene>
    <name evidence="2" type="ORF">RHOBADRAFT_16085</name>
</gene>
<feature type="non-terminal residue" evidence="2">
    <location>
        <position position="290"/>
    </location>
</feature>
<dbReference type="GO" id="GO:0051293">
    <property type="term" value="P:establishment of spindle localization"/>
    <property type="evidence" value="ECO:0007669"/>
    <property type="project" value="TreeGrafter"/>
</dbReference>
<dbReference type="AlphaFoldDB" id="A0A194S1R8"/>
<dbReference type="RefSeq" id="XP_018270529.1">
    <property type="nucleotide sequence ID" value="XM_018412296.1"/>
</dbReference>
<organism evidence="2 3">
    <name type="scientific">Rhodotorula graminis (strain WP1)</name>
    <dbReference type="NCBI Taxonomy" id="578459"/>
    <lineage>
        <taxon>Eukaryota</taxon>
        <taxon>Fungi</taxon>
        <taxon>Dikarya</taxon>
        <taxon>Basidiomycota</taxon>
        <taxon>Pucciniomycotina</taxon>
        <taxon>Microbotryomycetes</taxon>
        <taxon>Sporidiobolales</taxon>
        <taxon>Sporidiobolaceae</taxon>
        <taxon>Rhodotorula</taxon>
    </lineage>
</organism>
<dbReference type="InterPro" id="IPR013889">
    <property type="entry name" value="Karyogamy_KAR9"/>
</dbReference>
<dbReference type="GO" id="GO:0005938">
    <property type="term" value="C:cell cortex"/>
    <property type="evidence" value="ECO:0007669"/>
    <property type="project" value="TreeGrafter"/>
</dbReference>
<feature type="region of interest" description="Disordered" evidence="1">
    <location>
        <begin position="1"/>
        <end position="25"/>
    </location>
</feature>
<reference evidence="2 3" key="1">
    <citation type="journal article" date="2015" name="Front. Microbiol.">
        <title>Genome sequence of the plant growth promoting endophytic yeast Rhodotorula graminis WP1.</title>
        <authorList>
            <person name="Firrincieli A."/>
            <person name="Otillar R."/>
            <person name="Salamov A."/>
            <person name="Schmutz J."/>
            <person name="Khan Z."/>
            <person name="Redman R.S."/>
            <person name="Fleck N.D."/>
            <person name="Lindquist E."/>
            <person name="Grigoriev I.V."/>
            <person name="Doty S.L."/>
        </authorList>
    </citation>
    <scope>NUCLEOTIDE SEQUENCE [LARGE SCALE GENOMIC DNA]</scope>
    <source>
        <strain evidence="2 3">WP1</strain>
    </source>
</reference>
<dbReference type="PANTHER" id="PTHR37271:SF1">
    <property type="entry name" value="KARYOGAMY PROTEIN KAR9"/>
    <property type="match status" value="1"/>
</dbReference>
<dbReference type="GO" id="GO:0005816">
    <property type="term" value="C:spindle pole body"/>
    <property type="evidence" value="ECO:0007669"/>
    <property type="project" value="TreeGrafter"/>
</dbReference>
<evidence type="ECO:0000313" key="3">
    <source>
        <dbReference type="Proteomes" id="UP000053890"/>
    </source>
</evidence>
<name>A0A194S1R8_RHOGW</name>
<sequence>MVLGDERGERVAVAERGASESDSASAAPPVLDELALFAISSSVTEILMSIQDLNTLLFEIQELRHATSAAPSAGPPQSTGSSPASEVDAALMRLDAKMDDVRKDYALVESQVQPLLASHAHDERSELGLLRQKWVDAVDEWDTVQKDADALGDELKEDKWLVVFRSVSSQASDMMRSLDKVLVQSQHFVADVHGHARPSSSSSAPSPGRLSRSPSAPHLLSSFKDLHQSLRAKVKYYAPATERVLAILAKGISDRRTKNGEVLRRFGDMQGQWKGLQERVELVEHEMQRV</sequence>
<keyword evidence="3" id="KW-1185">Reference proteome</keyword>
<evidence type="ECO:0000313" key="2">
    <source>
        <dbReference type="EMBL" id="KPV74480.1"/>
    </source>
</evidence>
<dbReference type="Pfam" id="PF08580">
    <property type="entry name" value="KAR9"/>
    <property type="match status" value="1"/>
</dbReference>
<evidence type="ECO:0000256" key="1">
    <source>
        <dbReference type="SAM" id="MobiDB-lite"/>
    </source>
</evidence>
<feature type="region of interest" description="Disordered" evidence="1">
    <location>
        <begin position="193"/>
        <end position="217"/>
    </location>
</feature>
<protein>
    <submittedName>
        <fullName evidence="2">Uncharacterized protein</fullName>
    </submittedName>
</protein>
<feature type="compositionally biased region" description="Low complexity" evidence="1">
    <location>
        <begin position="197"/>
        <end position="217"/>
    </location>
</feature>
<feature type="compositionally biased region" description="Basic and acidic residues" evidence="1">
    <location>
        <begin position="1"/>
        <end position="19"/>
    </location>
</feature>
<dbReference type="GO" id="GO:0043332">
    <property type="term" value="C:mating projection tip"/>
    <property type="evidence" value="ECO:0007669"/>
    <property type="project" value="TreeGrafter"/>
</dbReference>
<dbReference type="OMA" id="HAHDERS"/>
<dbReference type="GeneID" id="28972745"/>
<dbReference type="OrthoDB" id="2526893at2759"/>